<comment type="subcellular location">
    <subcellularLocation>
        <location evidence="1">Nucleus</location>
    </subcellularLocation>
</comment>
<dbReference type="PANTHER" id="PTHR15502">
    <property type="entry name" value="CALCINEURIN-BINDING PROTEIN CABIN 1-RELATED"/>
    <property type="match status" value="1"/>
</dbReference>
<proteinExistence type="predicted"/>
<dbReference type="PANTHER" id="PTHR15502:SF7">
    <property type="entry name" value="CALCINEURIN-BINDING PROTEIN CABIN-1"/>
    <property type="match status" value="1"/>
</dbReference>
<dbReference type="InterPro" id="IPR033053">
    <property type="entry name" value="Hir3/CABIN1"/>
</dbReference>
<evidence type="ECO:0000313" key="6">
    <source>
        <dbReference type="Proteomes" id="UP000827092"/>
    </source>
</evidence>
<feature type="region of interest" description="Disordered" evidence="4">
    <location>
        <begin position="1"/>
        <end position="27"/>
    </location>
</feature>
<reference evidence="5 6" key="1">
    <citation type="journal article" date="2022" name="Nat. Ecol. Evol.">
        <title>A masculinizing supergene underlies an exaggerated male reproductive morph in a spider.</title>
        <authorList>
            <person name="Hendrickx F."/>
            <person name="De Corte Z."/>
            <person name="Sonet G."/>
            <person name="Van Belleghem S.M."/>
            <person name="Kostlbacher S."/>
            <person name="Vangestel C."/>
        </authorList>
    </citation>
    <scope>NUCLEOTIDE SEQUENCE [LARGE SCALE GENOMIC DNA]</scope>
    <source>
        <strain evidence="5">W744_W776</strain>
    </source>
</reference>
<keyword evidence="2" id="KW-0539">Nucleus</keyword>
<protein>
    <recommendedName>
        <fullName evidence="7">Calcineurin-binding protein cabin-1</fullName>
    </recommendedName>
</protein>
<dbReference type="GO" id="GO:0005634">
    <property type="term" value="C:nucleus"/>
    <property type="evidence" value="ECO:0007669"/>
    <property type="project" value="UniProtKB-SubCell"/>
</dbReference>
<feature type="repeat" description="TPR" evidence="3">
    <location>
        <begin position="1080"/>
        <end position="1113"/>
    </location>
</feature>
<dbReference type="InterPro" id="IPR011990">
    <property type="entry name" value="TPR-like_helical_dom_sf"/>
</dbReference>
<feature type="compositionally biased region" description="Polar residues" evidence="4">
    <location>
        <begin position="1389"/>
        <end position="1401"/>
    </location>
</feature>
<dbReference type="Proteomes" id="UP000827092">
    <property type="component" value="Unassembled WGS sequence"/>
</dbReference>
<name>A0AAV6VFR9_9ARAC</name>
<dbReference type="InterPro" id="IPR019734">
    <property type="entry name" value="TPR_rpt"/>
</dbReference>
<gene>
    <name evidence="5" type="ORF">JTE90_002197</name>
</gene>
<feature type="compositionally biased region" description="Acidic residues" evidence="4">
    <location>
        <begin position="69"/>
        <end position="78"/>
    </location>
</feature>
<evidence type="ECO:0000256" key="4">
    <source>
        <dbReference type="SAM" id="MobiDB-lite"/>
    </source>
</evidence>
<keyword evidence="3" id="KW-0802">TPR repeat</keyword>
<dbReference type="EMBL" id="JAFNEN010000084">
    <property type="protein sequence ID" value="KAG8195574.1"/>
    <property type="molecule type" value="Genomic_DNA"/>
</dbReference>
<feature type="region of interest" description="Disordered" evidence="4">
    <location>
        <begin position="1380"/>
        <end position="1405"/>
    </location>
</feature>
<evidence type="ECO:0000256" key="1">
    <source>
        <dbReference type="ARBA" id="ARBA00004123"/>
    </source>
</evidence>
<dbReference type="SMART" id="SM00028">
    <property type="entry name" value="TPR"/>
    <property type="match status" value="3"/>
</dbReference>
<dbReference type="SUPFAM" id="SSF48452">
    <property type="entry name" value="TPR-like"/>
    <property type="match status" value="2"/>
</dbReference>
<evidence type="ECO:0008006" key="7">
    <source>
        <dbReference type="Google" id="ProtNLM"/>
    </source>
</evidence>
<feature type="compositionally biased region" description="Low complexity" evidence="4">
    <location>
        <begin position="885"/>
        <end position="894"/>
    </location>
</feature>
<sequence>MMKFSALNESSLSDDNGDPELATREAQEEEAYSLYHLALKKQSQGKVEESETLLKEILEMEFLTQIQPNEDDSDDDDEEGKKEGAPLRPALTLKYLLHKNLGKIANDRKDYQAAVAFFLDALEIDNTDVMMWYQMGKASINIANYSLARLCFEEGLKCNPNHWPCLDNVITVMYTLNDYANCLYYIAKALERECYYLKGLVFRDEIYREDPSLKSFCEGYFNNCDSSINHAEYDKEEAKQLIQESLDMRIKNQSFYKPTPLPVLTLNQPIKEKTWKDIGESLVNMYECIKMANPSVSYSYKIDLSPFLELSTVAMDTDKPPSSSASSLSCSSSSAAVVKPEGLLQLADVPSHFQRSSVIEVTPMEVDVDETPAESPYNLVLAPVENHPTDLLIDRSDSTSSSRRMSKRKRLLSELAEFSTKRRSSRVRNPAVKKPQDNVNYQELLQKFLPPKLMGNGKCEDADDDSEPVSLDKELSCGPSTENDKSDKTTESGDLSWSEKEDVVQFISSNQNNSGIIDLLYNYVVILGKKSACVWPKNLIDVFCEAFSRLRNHITTPNLFCQSSDPERIKEVSLAMLCYCEFKIDKWYLSTGHSMSFSPKSTSGTATFQSSPKGVGNDFHADMEFLVMLTARRDVLGSDWLDFTARAFWIKAKFHSLEGEIDLAVCCMGRLNDILVEENDAKITVRNCSFSNIIASEKVNRQLESLQRCQSLEEVQRLYEQGDYAAVVNLLIPTFNQPTTKRKHSLEGVPERHAQLLLLQNSLWRLERYKECVHWSEVSFNEALQQFMNAARSDWSETMAQLLNGLNNCVKLDPGYLSDLEEPVRLTQNLILVIVIQMENYDFSADNASLLIVLPWMLLYRLILNEEKRSNTSKKSAPVKTVEPASAGNSSNNKSSAVASFLSDFDLNSAMPSSLMLLFTAHEYLGRRSWCTFADGQLLLFNINVMMGELADTQGSTHLYREDLETGLEQCIYCLYGHPNKRSRAKHLQEHNSKQLTLTWERAALIFQYFRPNVLPEFDSYRTSTVSAELESLLKRIIALVPPDQDPTSKVDSYTAYIEGATDKCPEPPFKDKELSSMIKDLYYLLGDYYFKNKEFSKAIRFYLMDICFNPERQDSWAGMALSRSSQLEQKLTSYELRNESTVYRKSSAALKCFEHALRLDPTTTPLWIEHGSLAYILHSHASRQLKQDCVMDDLQDLLRRKRTEMLSVAERCFRSANRCEEPGSEPEEAWLHHYMLGKIAEKKGERPQVYLPHYTKALAYLHEDCARYPQKILYHNPAEMSIEALEVYYRVHASCLKFLWRHEGKGTDFSTLRVIRRCLAEIARSPFANFQEKCKKEEEEAGSGSSATLSEVEEVIIVEPEVPPVQTSNVDHNYFDLVSQKQDKRQSRPSIDSSPDTQDSGGVKEVMESLVGVVTERFVDEECEKEKVSSAKIPVESVGEQSVYTSKVAKDVEPVVPESEDDIAARAVKSIVMECTNPITPPEIVTDETSEDVLIPDRSMELESATAASLLVEEMRLEGNTDYCDFDMYCPDPPKQEDQDSAYDDRMDIADSGTSSAEAPVDGDVQLAVAKVLEQLEEQEATNNTGGNNGAVSSSASVNVTRSSVVGKEDGVDSSIMEVDGHLNPGFLKSEEGVRMEVDREQVPVGKESEVVEAHVSQTGKVAKAAPESGLIPTTIRPKTVIGEPIDRPYSSVIKGNTENVIAGGVIKEVAHVVQETKEVKPLEMKPVSSSEKTVEGTSKNKATVAKAGKPSKSGDSTRKKRRDPPSTKELRASLSEIDALVPVCLEAMRECLNRFIQHYKALYRMAHYYCYSPRNKNLQWAREILLAATPATKKYAAMPGLFADRKNTNFFNGIWRAPSTEIDRPGSFGAHMYRSVGLLIEVLTQQKDYNMLVYLTQQLYRTPDLGKKYMRDTDRVYLVRLAYERCTAVLRGRMDSLLQEEPPPEEGRLTCCLLEIFRACQTLLRAGVYARETNALLEEAYTMYRLGEVDDHPSVLEQATKFCQLQLGKSYPQNPYEFTKFGSKYLGVPDDSPANLFPPDAWQKEYTKSLLASSPPFSSRPIKPEPIQEPVLLIPIDSSQFAGSLMPTRSPMVHVEKPKAENLHACSLAYLPLTPVLPNSSINPVLPNTSINPGLSKGPSLVSCQAFDCFSVLKSIMQASGYQVDTATPVNLVKPKNSEIQPPPPNFPCFQAARGGVGRPRKRRRRAAAKMDEALNLCKRVAAPPVVASGPLSRPLYTRPIVSSSIAHSIAELKVGSIMRSTPKAQPATHATSVRNQPRPPFIKTIVRSPSVSIVQQVPYTATSDSGVPRQKESLLSVASTSQAKSDIGISLLDKKSPSLHRGTRLLTEAPSLMDANEDSSSSTHIDTSVIEQCAREMLEFINQRVEDLVHNTKPPVDFSNITVRAGECSLREERTLLANVDDSKNRNKNNQKSNSSILFQHLILKKEESKNTAFDEGSEKGIGVSSVNWDSKNTKVVGPDVNNVPEKSIEENIKSKINTMIKDIEEENSDTLDADIKDDLFTNTEPQTFSGVENQLEISKDDSTKSLLLESCDLSKDSSTEFAVCSPK</sequence>
<feature type="region of interest" description="Disordered" evidence="4">
    <location>
        <begin position="873"/>
        <end position="894"/>
    </location>
</feature>
<dbReference type="Gene3D" id="1.25.40.10">
    <property type="entry name" value="Tetratricopeptide repeat domain"/>
    <property type="match status" value="2"/>
</dbReference>
<feature type="region of interest" description="Disordered" evidence="4">
    <location>
        <begin position="456"/>
        <end position="496"/>
    </location>
</feature>
<dbReference type="GO" id="GO:0031491">
    <property type="term" value="F:nucleosome binding"/>
    <property type="evidence" value="ECO:0007669"/>
    <property type="project" value="TreeGrafter"/>
</dbReference>
<dbReference type="GO" id="GO:0006325">
    <property type="term" value="P:chromatin organization"/>
    <property type="evidence" value="ECO:0007669"/>
    <property type="project" value="InterPro"/>
</dbReference>
<evidence type="ECO:0000256" key="2">
    <source>
        <dbReference type="ARBA" id="ARBA00023242"/>
    </source>
</evidence>
<feature type="region of interest" description="Disordered" evidence="4">
    <location>
        <begin position="65"/>
        <end position="84"/>
    </location>
</feature>
<keyword evidence="6" id="KW-1185">Reference proteome</keyword>
<feature type="compositionally biased region" description="Basic and acidic residues" evidence="4">
    <location>
        <begin position="482"/>
        <end position="496"/>
    </location>
</feature>
<feature type="region of interest" description="Disordered" evidence="4">
    <location>
        <begin position="1719"/>
        <end position="1772"/>
    </location>
</feature>
<organism evidence="5 6">
    <name type="scientific">Oedothorax gibbosus</name>
    <dbReference type="NCBI Taxonomy" id="931172"/>
    <lineage>
        <taxon>Eukaryota</taxon>
        <taxon>Metazoa</taxon>
        <taxon>Ecdysozoa</taxon>
        <taxon>Arthropoda</taxon>
        <taxon>Chelicerata</taxon>
        <taxon>Arachnida</taxon>
        <taxon>Araneae</taxon>
        <taxon>Araneomorphae</taxon>
        <taxon>Entelegynae</taxon>
        <taxon>Araneoidea</taxon>
        <taxon>Linyphiidae</taxon>
        <taxon>Erigoninae</taxon>
        <taxon>Oedothorax</taxon>
    </lineage>
</organism>
<feature type="compositionally biased region" description="Polar residues" evidence="4">
    <location>
        <begin position="1729"/>
        <end position="1743"/>
    </location>
</feature>
<evidence type="ECO:0000256" key="3">
    <source>
        <dbReference type="PROSITE-ProRule" id="PRU00339"/>
    </source>
</evidence>
<accession>A0AAV6VFR9</accession>
<dbReference type="PROSITE" id="PS50005">
    <property type="entry name" value="TPR"/>
    <property type="match status" value="2"/>
</dbReference>
<comment type="caution">
    <text evidence="5">The sequence shown here is derived from an EMBL/GenBank/DDBJ whole genome shotgun (WGS) entry which is preliminary data.</text>
</comment>
<feature type="repeat" description="TPR" evidence="3">
    <location>
        <begin position="129"/>
        <end position="162"/>
    </location>
</feature>
<evidence type="ECO:0000313" key="5">
    <source>
        <dbReference type="EMBL" id="KAG8195574.1"/>
    </source>
</evidence>